<dbReference type="InterPro" id="IPR003029">
    <property type="entry name" value="S1_domain"/>
</dbReference>
<dbReference type="CDD" id="cd04465">
    <property type="entry name" value="S1_RPS1_repeat_ec2_hs2"/>
    <property type="match status" value="1"/>
</dbReference>
<reference evidence="5 6" key="1">
    <citation type="submission" date="2017-06" db="EMBL/GenBank/DDBJ databases">
        <authorList>
            <consortium name="Pathogen Informatics"/>
        </authorList>
    </citation>
    <scope>NUCLEOTIDE SEQUENCE [LARGE SCALE GENOMIC DNA]</scope>
    <source>
        <strain evidence="5 6">NCTC10570</strain>
    </source>
</reference>
<evidence type="ECO:0000313" key="6">
    <source>
        <dbReference type="Proteomes" id="UP000215383"/>
    </source>
</evidence>
<evidence type="ECO:0000256" key="1">
    <source>
        <dbReference type="ARBA" id="ARBA00006767"/>
    </source>
</evidence>
<dbReference type="Pfam" id="PF00575">
    <property type="entry name" value="S1"/>
    <property type="match status" value="4"/>
</dbReference>
<comment type="similarity">
    <text evidence="1">Belongs to the bacterial ribosomal protein bS1 family.</text>
</comment>
<dbReference type="PANTHER" id="PTHR10724">
    <property type="entry name" value="30S RIBOSOMAL PROTEIN S1"/>
    <property type="match status" value="1"/>
</dbReference>
<accession>A0A239TNG9</accession>
<dbReference type="CDD" id="cd05688">
    <property type="entry name" value="S1_RPS1_repeat_ec3"/>
    <property type="match status" value="1"/>
</dbReference>
<organism evidence="5 6">
    <name type="scientific">Megamonas hypermegale</name>
    <dbReference type="NCBI Taxonomy" id="158847"/>
    <lineage>
        <taxon>Bacteria</taxon>
        <taxon>Bacillati</taxon>
        <taxon>Bacillota</taxon>
        <taxon>Negativicutes</taxon>
        <taxon>Selenomonadales</taxon>
        <taxon>Selenomonadaceae</taxon>
        <taxon>Megamonas</taxon>
    </lineage>
</organism>
<dbReference type="InterPro" id="IPR012340">
    <property type="entry name" value="NA-bd_OB-fold"/>
</dbReference>
<dbReference type="GO" id="GO:0005737">
    <property type="term" value="C:cytoplasm"/>
    <property type="evidence" value="ECO:0007669"/>
    <property type="project" value="UniProtKB-ARBA"/>
</dbReference>
<dbReference type="GO" id="GO:0003735">
    <property type="term" value="F:structural constituent of ribosome"/>
    <property type="evidence" value="ECO:0007669"/>
    <property type="project" value="TreeGrafter"/>
</dbReference>
<dbReference type="SUPFAM" id="SSF50249">
    <property type="entry name" value="Nucleic acid-binding proteins"/>
    <property type="match status" value="4"/>
</dbReference>
<dbReference type="EMBL" id="LT906446">
    <property type="protein sequence ID" value="SNU99085.1"/>
    <property type="molecule type" value="Genomic_DNA"/>
</dbReference>
<dbReference type="CDD" id="cd05687">
    <property type="entry name" value="S1_RPS1_repeat_ec1_hs1"/>
    <property type="match status" value="1"/>
</dbReference>
<dbReference type="AlphaFoldDB" id="A0A239TNG9"/>
<dbReference type="PRINTS" id="PR00681">
    <property type="entry name" value="RIBOSOMALS1"/>
</dbReference>
<dbReference type="NCBIfam" id="NF005208">
    <property type="entry name" value="PRK06676.1"/>
    <property type="match status" value="1"/>
</dbReference>
<dbReference type="InterPro" id="IPR050437">
    <property type="entry name" value="Ribos_protein_bS1-like"/>
</dbReference>
<gene>
    <name evidence="5" type="primary">ypfD</name>
    <name evidence="5" type="ORF">SAMEA4364220_01045</name>
</gene>
<feature type="domain" description="S1 motif" evidence="4">
    <location>
        <begin position="19"/>
        <end position="87"/>
    </location>
</feature>
<dbReference type="GO" id="GO:0006412">
    <property type="term" value="P:translation"/>
    <property type="evidence" value="ECO:0007669"/>
    <property type="project" value="TreeGrafter"/>
</dbReference>
<dbReference type="PANTHER" id="PTHR10724:SF7">
    <property type="entry name" value="SMALL RIBOSOMAL SUBUNIT PROTEIN BS1C"/>
    <property type="match status" value="1"/>
</dbReference>
<dbReference type="FunFam" id="2.40.50.140:FF:000051">
    <property type="entry name" value="RNA-binding transcriptional accessory protein"/>
    <property type="match status" value="1"/>
</dbReference>
<dbReference type="PROSITE" id="PS50126">
    <property type="entry name" value="S1"/>
    <property type="match status" value="4"/>
</dbReference>
<dbReference type="Proteomes" id="UP000215383">
    <property type="component" value="Chromosome 1"/>
</dbReference>
<protein>
    <submittedName>
        <fullName evidence="5">30S ribosomal protein S1 homolog</fullName>
    </submittedName>
</protein>
<dbReference type="SMART" id="SM00316">
    <property type="entry name" value="S1"/>
    <property type="match status" value="4"/>
</dbReference>
<keyword evidence="3" id="KW-0687">Ribonucleoprotein</keyword>
<keyword evidence="6" id="KW-1185">Reference proteome</keyword>
<evidence type="ECO:0000256" key="2">
    <source>
        <dbReference type="ARBA" id="ARBA00022980"/>
    </source>
</evidence>
<feature type="domain" description="S1 motif" evidence="4">
    <location>
        <begin position="105"/>
        <end position="171"/>
    </location>
</feature>
<evidence type="ECO:0000256" key="3">
    <source>
        <dbReference type="ARBA" id="ARBA00023274"/>
    </source>
</evidence>
<keyword evidence="2 5" id="KW-0689">Ribosomal protein</keyword>
<feature type="domain" description="S1 motif" evidence="4">
    <location>
        <begin position="277"/>
        <end position="346"/>
    </location>
</feature>
<dbReference type="GO" id="GO:0005840">
    <property type="term" value="C:ribosome"/>
    <property type="evidence" value="ECO:0007669"/>
    <property type="project" value="UniProtKB-KW"/>
</dbReference>
<proteinExistence type="inferred from homology"/>
<evidence type="ECO:0000259" key="4">
    <source>
        <dbReference type="PROSITE" id="PS50126"/>
    </source>
</evidence>
<name>A0A239TNG9_9FIRM</name>
<evidence type="ECO:0000313" key="5">
    <source>
        <dbReference type="EMBL" id="SNU99085.1"/>
    </source>
</evidence>
<dbReference type="eggNOG" id="COG0539">
    <property type="taxonomic scope" value="Bacteria"/>
</dbReference>
<sequence length="379" mass="42340">MQDMASLLKEESMKEFNPHEVIKGTVVLVNRDEAYVDIGYKTEIPIPKKELAYPEPDNATDVVKVGDEIDVYVVALGGENGVILSKTRADRLVAWKQVEEIKENEQVIEVEIQQVVKGGLLTSACGLRGFIPASQVALHFVKDLNEFVGQKVSVKVIEVDAKKQRLVLSRRVVLEQERAEKRKEVLANIVEGEKRKGIVKRLVDYGAFIDIGGVDGLVHISDLSWEHVKNPSDVLSVGQEVEVLVKAFDAETGRISLSIKDTVRDPWFDKAEKYPVGSYVKGKIVKLTDFGAFMEIEPGFDGLIRMRELSPKHITKASEAVNVGDEVTVKVIHVDMDNKKIALSITRVQQDAEKKEYQDFLAKQAEEEKATTISDEVNE</sequence>
<dbReference type="GO" id="GO:0003729">
    <property type="term" value="F:mRNA binding"/>
    <property type="evidence" value="ECO:0007669"/>
    <property type="project" value="TreeGrafter"/>
</dbReference>
<dbReference type="InterPro" id="IPR035104">
    <property type="entry name" value="Ribosomal_protein_S1-like"/>
</dbReference>
<feature type="domain" description="S1 motif" evidence="4">
    <location>
        <begin position="192"/>
        <end position="260"/>
    </location>
</feature>
<dbReference type="Gene3D" id="2.40.50.140">
    <property type="entry name" value="Nucleic acid-binding proteins"/>
    <property type="match status" value="4"/>
</dbReference>